<dbReference type="EMBL" id="FUEG01000060">
    <property type="protein sequence ID" value="SJL18470.1"/>
    <property type="molecule type" value="Genomic_DNA"/>
</dbReference>
<organism evidence="1 2">
    <name type="scientific">Armillaria ostoyae</name>
    <name type="common">Armillaria root rot fungus</name>
    <dbReference type="NCBI Taxonomy" id="47428"/>
    <lineage>
        <taxon>Eukaryota</taxon>
        <taxon>Fungi</taxon>
        <taxon>Dikarya</taxon>
        <taxon>Basidiomycota</taxon>
        <taxon>Agaricomycotina</taxon>
        <taxon>Agaricomycetes</taxon>
        <taxon>Agaricomycetidae</taxon>
        <taxon>Agaricales</taxon>
        <taxon>Marasmiineae</taxon>
        <taxon>Physalacriaceae</taxon>
        <taxon>Armillaria</taxon>
    </lineage>
</organism>
<sequence length="182" mass="20382">MSALQGRKSPSEDNDSSVAFMEFWSWNEDSKDAWISCQCPRLPSILYIHRETLTTCIQLLESGRQPTCVLDTLGGGVVETFSAEFEQSVLDAFCNLLLATWFISKLSSASQVLMNHPNLVLHSHTSVSGARPPSMIFESRTVTTHDNLRFRYRVSPILAGFRQGESKANVCRREAIVRLVIS</sequence>
<name>A0A284SBS7_ARMOS</name>
<keyword evidence="2" id="KW-1185">Reference proteome</keyword>
<proteinExistence type="predicted"/>
<evidence type="ECO:0000313" key="1">
    <source>
        <dbReference type="EMBL" id="SJL18470.1"/>
    </source>
</evidence>
<accession>A0A284SBS7</accession>
<gene>
    <name evidence="1" type="ORF">ARMOST_22059</name>
</gene>
<dbReference type="Proteomes" id="UP000219338">
    <property type="component" value="Unassembled WGS sequence"/>
</dbReference>
<reference evidence="2" key="1">
    <citation type="journal article" date="2017" name="Nat. Ecol. Evol.">
        <title>Genome expansion and lineage-specific genetic innovations in the forest pathogenic fungi Armillaria.</title>
        <authorList>
            <person name="Sipos G."/>
            <person name="Prasanna A.N."/>
            <person name="Walter M.C."/>
            <person name="O'Connor E."/>
            <person name="Balint B."/>
            <person name="Krizsan K."/>
            <person name="Kiss B."/>
            <person name="Hess J."/>
            <person name="Varga T."/>
            <person name="Slot J."/>
            <person name="Riley R."/>
            <person name="Boka B."/>
            <person name="Rigling D."/>
            <person name="Barry K."/>
            <person name="Lee J."/>
            <person name="Mihaltcheva S."/>
            <person name="LaButti K."/>
            <person name="Lipzen A."/>
            <person name="Waldron R."/>
            <person name="Moloney N.M."/>
            <person name="Sperisen C."/>
            <person name="Kredics L."/>
            <person name="Vagvoelgyi C."/>
            <person name="Patrignani A."/>
            <person name="Fitzpatrick D."/>
            <person name="Nagy I."/>
            <person name="Doyle S."/>
            <person name="Anderson J.B."/>
            <person name="Grigoriev I.V."/>
            <person name="Gueldener U."/>
            <person name="Muensterkoetter M."/>
            <person name="Nagy L.G."/>
        </authorList>
    </citation>
    <scope>NUCLEOTIDE SEQUENCE [LARGE SCALE GENOMIC DNA]</scope>
    <source>
        <strain evidence="2">C18/9</strain>
    </source>
</reference>
<dbReference type="AlphaFoldDB" id="A0A284SBS7"/>
<evidence type="ECO:0000313" key="2">
    <source>
        <dbReference type="Proteomes" id="UP000219338"/>
    </source>
</evidence>
<protein>
    <submittedName>
        <fullName evidence="1">Uncharacterized protein</fullName>
    </submittedName>
</protein>